<sequence length="565" mass="61856">MTTGDLEGNISRLLKELASVKYPGTVDLTGLKSGEFEAFLPPLHFVLTQFSRHLTKEFLEAGNKLLGNNDHRFVESAFRIAREQLGLRTVLAIPQFFERGFAERKAILLHDIVQACRKRHHAALRRQRLASIAPLQVNSVKIQASAATSHALPPLQDGDLASTGQQVKDLQSTVARLEGRDAEAAKAAEVLKARVTLLEGSVRLMQRDLASQSASDPSTANTAHTSRHHAPAETGESQPADLACSSDYGWQSVFNLILTIASNSFYTYVGFTAVAADLSFSIVSFIVFLPLVLSIFHSLQRRNAALNDLGIVKTSIIHLALAHDCSLEEDSSAAASEVDVRGTLSSLVDVLHTYFSKPRFYARHYPITDTRARMIQVAHGRARCMRRIHGALRKLMIAELRLHDTGSGEGSLLLQLHMAIERMSAIKEFRTPVGLRALLLVYVVIILPLFFAPYYAFIRDQGVTFTFALFFAMVSNQAVMILYNVTVALEDPFDSQGLDAIFIDEALEEARQAVLGAHRGEEGAEGEAEEGDEGEDSPSGQDGDVVMPVDGLPLPPDSRAGAHHL</sequence>
<dbReference type="GO" id="GO:0030496">
    <property type="term" value="C:midbody"/>
    <property type="evidence" value="ECO:0007669"/>
    <property type="project" value="UniProtKB-SubCell"/>
</dbReference>
<evidence type="ECO:0000256" key="10">
    <source>
        <dbReference type="SAM" id="Phobius"/>
    </source>
</evidence>
<accession>A0AAW1PA71</accession>
<keyword evidence="10" id="KW-1133">Transmembrane helix</keyword>
<feature type="compositionally biased region" description="Polar residues" evidence="9">
    <location>
        <begin position="209"/>
        <end position="224"/>
    </location>
</feature>
<evidence type="ECO:0000259" key="11">
    <source>
        <dbReference type="Pfam" id="PF15007"/>
    </source>
</evidence>
<evidence type="ECO:0000256" key="1">
    <source>
        <dbReference type="ARBA" id="ARBA00004114"/>
    </source>
</evidence>
<evidence type="ECO:0000256" key="5">
    <source>
        <dbReference type="ARBA" id="ARBA00022490"/>
    </source>
</evidence>
<evidence type="ECO:0000256" key="9">
    <source>
        <dbReference type="SAM" id="MobiDB-lite"/>
    </source>
</evidence>
<dbReference type="EMBL" id="JALJOQ010000035">
    <property type="protein sequence ID" value="KAK9806670.1"/>
    <property type="molecule type" value="Genomic_DNA"/>
</dbReference>
<dbReference type="PANTHER" id="PTHR31477">
    <property type="entry name" value="CENTROSOMAL PROTEIN OF 44 KDA"/>
    <property type="match status" value="1"/>
</dbReference>
<evidence type="ECO:0000256" key="2">
    <source>
        <dbReference type="ARBA" id="ARBA00004214"/>
    </source>
</evidence>
<feature type="domain" description="Centrosomal CEP44" evidence="11">
    <location>
        <begin position="5"/>
        <end position="127"/>
    </location>
</feature>
<keyword evidence="10" id="KW-0812">Transmembrane</keyword>
<keyword evidence="13" id="KW-1185">Reference proteome</keyword>
<keyword evidence="5" id="KW-0963">Cytoplasm</keyword>
<dbReference type="AlphaFoldDB" id="A0AAW1PA71"/>
<organism evidence="12 13">
    <name type="scientific">Symbiochloris irregularis</name>
    <dbReference type="NCBI Taxonomy" id="706552"/>
    <lineage>
        <taxon>Eukaryota</taxon>
        <taxon>Viridiplantae</taxon>
        <taxon>Chlorophyta</taxon>
        <taxon>core chlorophytes</taxon>
        <taxon>Trebouxiophyceae</taxon>
        <taxon>Trebouxiales</taxon>
        <taxon>Trebouxiaceae</taxon>
        <taxon>Symbiochloris</taxon>
    </lineage>
</organism>
<dbReference type="GO" id="GO:0005814">
    <property type="term" value="C:centriole"/>
    <property type="evidence" value="ECO:0007669"/>
    <property type="project" value="UniProtKB-SubCell"/>
</dbReference>
<name>A0AAW1PA71_9CHLO</name>
<gene>
    <name evidence="12" type="ORF">WJX73_006436</name>
</gene>
<keyword evidence="10" id="KW-0472">Membrane</keyword>
<comment type="caution">
    <text evidence="12">The sequence shown here is derived from an EMBL/GenBank/DDBJ whole genome shotgun (WGS) entry which is preliminary data.</text>
</comment>
<evidence type="ECO:0000256" key="4">
    <source>
        <dbReference type="ARBA" id="ARBA00014053"/>
    </source>
</evidence>
<feature type="compositionally biased region" description="Acidic residues" evidence="9">
    <location>
        <begin position="523"/>
        <end position="536"/>
    </location>
</feature>
<proteinExistence type="predicted"/>
<comment type="function">
    <text evidence="8">Centriole-enriched microtubule-binding protein involved in centriole biogenesis. In collaboration with CEP295 and POC1B, is required for the centriole-to-centrosome conversion by ensuring the formation of bona fide centriole wall. Functions as a linker component that maintains centrosome cohesion. Associates with CROCC and regulates its stability and localization to the centrosome.</text>
</comment>
<evidence type="ECO:0000256" key="7">
    <source>
        <dbReference type="ARBA" id="ARBA00023212"/>
    </source>
</evidence>
<dbReference type="PANTHER" id="PTHR31477:SF1">
    <property type="entry name" value="CENTROSOMAL PROTEIN OF 44 KDA"/>
    <property type="match status" value="1"/>
</dbReference>
<feature type="transmembrane region" description="Helical" evidence="10">
    <location>
        <begin position="437"/>
        <end position="457"/>
    </location>
</feature>
<evidence type="ECO:0000313" key="13">
    <source>
        <dbReference type="Proteomes" id="UP001465755"/>
    </source>
</evidence>
<protein>
    <recommendedName>
        <fullName evidence="4">Centrosomal protein of 44 kDa</fullName>
    </recommendedName>
</protein>
<feature type="transmembrane region" description="Helical" evidence="10">
    <location>
        <begin position="463"/>
        <end position="483"/>
    </location>
</feature>
<dbReference type="InterPro" id="IPR033603">
    <property type="entry name" value="CEP44"/>
</dbReference>
<dbReference type="Proteomes" id="UP001465755">
    <property type="component" value="Unassembled WGS sequence"/>
</dbReference>
<dbReference type="GO" id="GO:0000922">
    <property type="term" value="C:spindle pole"/>
    <property type="evidence" value="ECO:0007669"/>
    <property type="project" value="UniProtKB-SubCell"/>
</dbReference>
<keyword evidence="7" id="KW-0206">Cytoskeleton</keyword>
<evidence type="ECO:0000256" key="3">
    <source>
        <dbReference type="ARBA" id="ARBA00004647"/>
    </source>
</evidence>
<feature type="region of interest" description="Disordered" evidence="9">
    <location>
        <begin position="209"/>
        <end position="239"/>
    </location>
</feature>
<reference evidence="12 13" key="1">
    <citation type="journal article" date="2024" name="Nat. Commun.">
        <title>Phylogenomics reveals the evolutionary origins of lichenization in chlorophyte algae.</title>
        <authorList>
            <person name="Puginier C."/>
            <person name="Libourel C."/>
            <person name="Otte J."/>
            <person name="Skaloud P."/>
            <person name="Haon M."/>
            <person name="Grisel S."/>
            <person name="Petersen M."/>
            <person name="Berrin J.G."/>
            <person name="Delaux P.M."/>
            <person name="Dal Grande F."/>
            <person name="Keller J."/>
        </authorList>
    </citation>
    <scope>NUCLEOTIDE SEQUENCE [LARGE SCALE GENOMIC DNA]</scope>
    <source>
        <strain evidence="12 13">SAG 2036</strain>
    </source>
</reference>
<feature type="transmembrane region" description="Helical" evidence="10">
    <location>
        <begin position="265"/>
        <end position="293"/>
    </location>
</feature>
<comment type="subcellular location">
    <subcellularLocation>
        <location evidence="1">Cytoplasm</location>
        <location evidence="1">Cytoskeleton</location>
        <location evidence="1">Microtubule organizing center</location>
        <location evidence="1">Centrosome</location>
        <location evidence="1">Centriole</location>
    </subcellularLocation>
    <subcellularLocation>
        <location evidence="3">Cytoplasm</location>
        <location evidence="3">Cytoskeleton</location>
        <location evidence="3">Spindle pole</location>
    </subcellularLocation>
    <subcellularLocation>
        <location evidence="2">Midbody</location>
    </subcellularLocation>
</comment>
<dbReference type="Pfam" id="PF15007">
    <property type="entry name" value="CEP44"/>
    <property type="match status" value="1"/>
</dbReference>
<evidence type="ECO:0000256" key="8">
    <source>
        <dbReference type="ARBA" id="ARBA00046235"/>
    </source>
</evidence>
<evidence type="ECO:0000256" key="6">
    <source>
        <dbReference type="ARBA" id="ARBA00023054"/>
    </source>
</evidence>
<feature type="region of interest" description="Disordered" evidence="9">
    <location>
        <begin position="517"/>
        <end position="565"/>
    </location>
</feature>
<keyword evidence="6" id="KW-0175">Coiled coil</keyword>
<dbReference type="InterPro" id="IPR029157">
    <property type="entry name" value="CEP44_CC"/>
</dbReference>
<evidence type="ECO:0000313" key="12">
    <source>
        <dbReference type="EMBL" id="KAK9806670.1"/>
    </source>
</evidence>